<evidence type="ECO:0000313" key="3">
    <source>
        <dbReference type="Proteomes" id="UP000664601"/>
    </source>
</evidence>
<feature type="transmembrane region" description="Helical" evidence="1">
    <location>
        <begin position="37"/>
        <end position="55"/>
    </location>
</feature>
<sequence>MSKKRKERTSTVLTFLGVIVMILVTTKFDAMPTEFNSTAVFCGLGLMLGTLLHYFKQEDKRSSDVEGEEPEID</sequence>
<comment type="caution">
    <text evidence="2">The sequence shown here is derived from an EMBL/GenBank/DDBJ whole genome shotgun (WGS) entry which is preliminary data.</text>
</comment>
<dbReference type="EMBL" id="JAFREM010000010">
    <property type="protein sequence ID" value="MBO1305690.1"/>
    <property type="molecule type" value="Genomic_DNA"/>
</dbReference>
<keyword evidence="3" id="KW-1185">Reference proteome</keyword>
<evidence type="ECO:0000313" key="2">
    <source>
        <dbReference type="EMBL" id="MBO1305690.1"/>
    </source>
</evidence>
<protein>
    <submittedName>
        <fullName evidence="2">Uncharacterized protein</fullName>
    </submittedName>
</protein>
<keyword evidence="1" id="KW-0812">Transmembrane</keyword>
<accession>A0ABS3L7V3</accession>
<dbReference type="Proteomes" id="UP000664601">
    <property type="component" value="Unassembled WGS sequence"/>
</dbReference>
<dbReference type="RefSeq" id="WP_207672630.1">
    <property type="nucleotide sequence ID" value="NZ_JAFREM010000010.1"/>
</dbReference>
<feature type="transmembrane region" description="Helical" evidence="1">
    <location>
        <begin position="12"/>
        <end position="31"/>
    </location>
</feature>
<reference evidence="2 3" key="1">
    <citation type="submission" date="2021-03" db="EMBL/GenBank/DDBJ databases">
        <title>Enterococcal diversity collection.</title>
        <authorList>
            <person name="Gilmore M.S."/>
            <person name="Schwartzman J."/>
            <person name="Van Tyne D."/>
            <person name="Martin M."/>
            <person name="Earl A.M."/>
            <person name="Manson A.L."/>
            <person name="Straub T."/>
            <person name="Salamzade R."/>
            <person name="Saavedra J."/>
            <person name="Lebreton F."/>
            <person name="Prichula J."/>
            <person name="Schaufler K."/>
            <person name="Gaca A."/>
            <person name="Sgardioli B."/>
            <person name="Wagenaar J."/>
            <person name="Strong T."/>
        </authorList>
    </citation>
    <scope>NUCLEOTIDE SEQUENCE [LARGE SCALE GENOMIC DNA]</scope>
    <source>
        <strain evidence="2 3">669A</strain>
    </source>
</reference>
<keyword evidence="1" id="KW-1133">Transmembrane helix</keyword>
<organism evidence="2 3">
    <name type="scientific">Candidatus Enterococcus moelleringii</name>
    <dbReference type="NCBI Taxonomy" id="2815325"/>
    <lineage>
        <taxon>Bacteria</taxon>
        <taxon>Bacillati</taxon>
        <taxon>Bacillota</taxon>
        <taxon>Bacilli</taxon>
        <taxon>Lactobacillales</taxon>
        <taxon>Enterococcaceae</taxon>
        <taxon>Enterococcus</taxon>
    </lineage>
</organism>
<gene>
    <name evidence="2" type="ORF">JZO70_05945</name>
</gene>
<evidence type="ECO:0000256" key="1">
    <source>
        <dbReference type="SAM" id="Phobius"/>
    </source>
</evidence>
<keyword evidence="1" id="KW-0472">Membrane</keyword>
<proteinExistence type="predicted"/>
<name>A0ABS3L7V3_9ENTE</name>